<name>A0A0H3B2X1_YERPY</name>
<dbReference type="AlphaFoldDB" id="A0A0H3B2X1"/>
<dbReference type="Gene3D" id="3.40.210.30">
    <property type="entry name" value="Dam replacing family, catalytic PD-(D/E)XK domain"/>
    <property type="match status" value="1"/>
</dbReference>
<dbReference type="InterPro" id="IPR010324">
    <property type="entry name" value="DRP"/>
</dbReference>
<protein>
    <submittedName>
        <fullName evidence="1">Uncharacterized protein</fullName>
    </submittedName>
</protein>
<dbReference type="RefSeq" id="WP_012303800.1">
    <property type="nucleotide sequence ID" value="NZ_CP009792.1"/>
</dbReference>
<organism evidence="1">
    <name type="scientific">Yersinia pseudotuberculosis serotype O:3 (strain YPIII)</name>
    <dbReference type="NCBI Taxonomy" id="502800"/>
    <lineage>
        <taxon>Bacteria</taxon>
        <taxon>Pseudomonadati</taxon>
        <taxon>Pseudomonadota</taxon>
        <taxon>Gammaproteobacteria</taxon>
        <taxon>Enterobacterales</taxon>
        <taxon>Yersiniaceae</taxon>
        <taxon>Yersinia</taxon>
    </lineage>
</organism>
<proteinExistence type="predicted"/>
<reference evidence="1" key="1">
    <citation type="submission" date="2008-02" db="EMBL/GenBank/DDBJ databases">
        <title>Complete sequence of Yersinia pseudotuberculosis YPIII.</title>
        <authorList>
            <consortium name="US DOE Joint Genome Institute"/>
            <person name="Challacombe J.F."/>
            <person name="Bruce D."/>
            <person name="Detter J.C."/>
            <person name="Green L."/>
            <person name="Land M."/>
            <person name="Munk C."/>
            <person name="Lindler L.E."/>
            <person name="Nikolich M.P."/>
            <person name="Brettin T."/>
        </authorList>
    </citation>
    <scope>NUCLEOTIDE SEQUENCE</scope>
    <source>
        <strain evidence="1">YPIII</strain>
    </source>
</reference>
<dbReference type="InterPro" id="IPR043025">
    <property type="entry name" value="DRP_PD-(D/E)XK_dom"/>
</dbReference>
<evidence type="ECO:0000313" key="1">
    <source>
        <dbReference type="EMBL" id="ACA67511.1"/>
    </source>
</evidence>
<dbReference type="Pfam" id="PF06044">
    <property type="entry name" value="DpnI"/>
    <property type="match status" value="1"/>
</dbReference>
<sequence>MIISNGKQHTDGNHEVNCPHCGSNYTSTHDVHVNNNGVVIDFSCTNCQEEFQMRIAQRKSNTIVGILTDK</sequence>
<dbReference type="PATRIC" id="fig|502800.11.peg.1847"/>
<dbReference type="KEGG" id="ypy:YPK_1213"/>
<dbReference type="EMBL" id="CP000950">
    <property type="protein sequence ID" value="ACA67511.1"/>
    <property type="molecule type" value="Genomic_DNA"/>
</dbReference>
<accession>A0A0H3B2X1</accession>
<gene>
    <name evidence="1" type="ordered locus">YPK_1213</name>
</gene>